<evidence type="ECO:0000313" key="2">
    <source>
        <dbReference type="EMBL" id="MYE38271.1"/>
    </source>
</evidence>
<organism evidence="2 3">
    <name type="scientific">Candidatus Spechtbacteria bacterium SB0662_bin_43</name>
    <dbReference type="NCBI Taxonomy" id="2604897"/>
    <lineage>
        <taxon>Bacteria</taxon>
        <taxon>Candidatus Spechtiibacteriota</taxon>
    </lineage>
</organism>
<feature type="region of interest" description="Disordered" evidence="1">
    <location>
        <begin position="128"/>
        <end position="175"/>
    </location>
</feature>
<name>A0A845DE76_9BACT</name>
<protein>
    <submittedName>
        <fullName evidence="2">Uncharacterized protein</fullName>
    </submittedName>
</protein>
<comment type="caution">
    <text evidence="2">The sequence shown here is derived from an EMBL/GenBank/DDBJ whole genome shotgun (WGS) entry which is preliminary data.</text>
</comment>
<accession>A0A845DE76</accession>
<feature type="region of interest" description="Disordered" evidence="1">
    <location>
        <begin position="1"/>
        <end position="24"/>
    </location>
</feature>
<dbReference type="AlphaFoldDB" id="A0A845DE76"/>
<evidence type="ECO:0000313" key="3">
    <source>
        <dbReference type="Proteomes" id="UP000449092"/>
    </source>
</evidence>
<dbReference type="Proteomes" id="UP000449092">
    <property type="component" value="Unassembled WGS sequence"/>
</dbReference>
<feature type="compositionally biased region" description="Basic residues" evidence="1">
    <location>
        <begin position="8"/>
        <end position="21"/>
    </location>
</feature>
<feature type="compositionally biased region" description="Low complexity" evidence="1">
    <location>
        <begin position="143"/>
        <end position="161"/>
    </location>
</feature>
<sequence length="314" mass="34865">MMGQVHQRNNRHHERFTRKNRGVSMVESSDLSQLRLEFEDVSDTGDGNLRIVCVVSVERALQEDMPVTLRSKDNERKTVVLRAGQQSVTADYIVSVGTPSVTAQYGKKPGAYPRTRGLRATASLRDWQARKEPAAEAADEVPDTSPSPHGSSSDTSDQDTQGVPQRSEEVAERSTLQECGFQQIQQDLLDTLHTISEGVARVEELQRTSSSVSSQESLQPQKLLVRPTEVQPGEYVLVATIHPPDEGQPVLCTIVRKDGIRESHEYATDNHGSTGPIAVSVAKQERHVHVVLEVLDIPAYTIRLFNLQETFESY</sequence>
<evidence type="ECO:0000256" key="1">
    <source>
        <dbReference type="SAM" id="MobiDB-lite"/>
    </source>
</evidence>
<dbReference type="EMBL" id="VXOY01000015">
    <property type="protein sequence ID" value="MYE38271.1"/>
    <property type="molecule type" value="Genomic_DNA"/>
</dbReference>
<proteinExistence type="predicted"/>
<gene>
    <name evidence="2" type="ORF">F4X82_02005</name>
</gene>
<reference evidence="2 3" key="1">
    <citation type="submission" date="2019-09" db="EMBL/GenBank/DDBJ databases">
        <title>Characterisation of the sponge microbiome using genome-centric metagenomics.</title>
        <authorList>
            <person name="Engelberts J.P."/>
            <person name="Robbins S.J."/>
            <person name="De Goeij J.M."/>
            <person name="Aranda M."/>
            <person name="Bell S.C."/>
            <person name="Webster N.S."/>
        </authorList>
    </citation>
    <scope>NUCLEOTIDE SEQUENCE [LARGE SCALE GENOMIC DNA]</scope>
    <source>
        <strain evidence="2">SB0662_bin_43</strain>
    </source>
</reference>